<reference evidence="1 2" key="1">
    <citation type="submission" date="2016-04" db="EMBL/GenBank/DDBJ databases">
        <authorList>
            <person name="Evans L.H."/>
            <person name="Alamgir A."/>
            <person name="Owens N."/>
            <person name="Weber N.D."/>
            <person name="Virtaneva K."/>
            <person name="Barbian K."/>
            <person name="Babar A."/>
            <person name="Rosenke K."/>
        </authorList>
    </citation>
    <scope>NUCLEOTIDE SEQUENCE [LARGE SCALE GENOMIC DNA]</scope>
    <source>
        <strain evidence="1 2">LMa1</strain>
    </source>
</reference>
<dbReference type="Gene3D" id="3.40.50.10320">
    <property type="entry name" value="LmbE-like"/>
    <property type="match status" value="1"/>
</dbReference>
<dbReference type="InterPro" id="IPR024078">
    <property type="entry name" value="LmbE-like_dom_sf"/>
</dbReference>
<dbReference type="AlphaFoldDB" id="A0A1B7LEX8"/>
<dbReference type="GO" id="GO:0016811">
    <property type="term" value="F:hydrolase activity, acting on carbon-nitrogen (but not peptide) bonds, in linear amides"/>
    <property type="evidence" value="ECO:0007669"/>
    <property type="project" value="TreeGrafter"/>
</dbReference>
<accession>A0A1B7LEX8</accession>
<dbReference type="PANTHER" id="PTHR12993:SF29">
    <property type="entry name" value="BLR3841 PROTEIN"/>
    <property type="match status" value="1"/>
</dbReference>
<dbReference type="InterPro" id="IPR003737">
    <property type="entry name" value="GlcNAc_PI_deacetylase-related"/>
</dbReference>
<protein>
    <recommendedName>
        <fullName evidence="3">LmbE family protein</fullName>
    </recommendedName>
</protein>
<dbReference type="PANTHER" id="PTHR12993">
    <property type="entry name" value="N-ACETYLGLUCOSAMINYL-PHOSPHATIDYLINOSITOL DE-N-ACETYLASE-RELATED"/>
    <property type="match status" value="1"/>
</dbReference>
<organism evidence="1 2">
    <name type="scientific">Desulfotomaculum copahuensis</name>
    <dbReference type="NCBI Taxonomy" id="1838280"/>
    <lineage>
        <taxon>Bacteria</taxon>
        <taxon>Bacillati</taxon>
        <taxon>Bacillota</taxon>
        <taxon>Clostridia</taxon>
        <taxon>Eubacteriales</taxon>
        <taxon>Desulfotomaculaceae</taxon>
        <taxon>Desulfotomaculum</taxon>
    </lineage>
</organism>
<evidence type="ECO:0000313" key="1">
    <source>
        <dbReference type="EMBL" id="OAT81831.1"/>
    </source>
</evidence>
<evidence type="ECO:0008006" key="3">
    <source>
        <dbReference type="Google" id="ProtNLM"/>
    </source>
</evidence>
<dbReference type="EMBL" id="LYVF01000158">
    <property type="protein sequence ID" value="OAT81831.1"/>
    <property type="molecule type" value="Genomic_DNA"/>
</dbReference>
<evidence type="ECO:0000313" key="2">
    <source>
        <dbReference type="Proteomes" id="UP000078532"/>
    </source>
</evidence>
<name>A0A1B7LEX8_9FIRM</name>
<gene>
    <name evidence="1" type="ORF">A6M21_09865</name>
</gene>
<proteinExistence type="predicted"/>
<dbReference type="STRING" id="1838280.A6M21_09865"/>
<dbReference type="Pfam" id="PF02585">
    <property type="entry name" value="PIG-L"/>
    <property type="match status" value="1"/>
</dbReference>
<comment type="caution">
    <text evidence="1">The sequence shown here is derived from an EMBL/GenBank/DDBJ whole genome shotgun (WGS) entry which is preliminary data.</text>
</comment>
<keyword evidence="2" id="KW-1185">Reference proteome</keyword>
<dbReference type="Proteomes" id="UP000078532">
    <property type="component" value="Unassembled WGS sequence"/>
</dbReference>
<dbReference type="SUPFAM" id="SSF102588">
    <property type="entry name" value="LmbE-like"/>
    <property type="match status" value="1"/>
</dbReference>
<sequence length="460" mass="51716">MIPSLLLAVILVGAGLFIFFAYPQWFGVNVPAGDVPVQRVLVVAPHPDDETLGPGGMIARAVKQGTPVRVVVVTYGDGFAKAAQAFTGKRSLTAADYRRLGEARRLETIRAMETLGLPEKDVIFLGYPDGGTRRLWYNNWDCSHPYTGINGADRVPYASAWKPGAPYCGESVVAALTNIIAEYKPTDIYLPDPGDEHPDHWAVNAFVQYTLAEMNYRANLYTYLVHRSYWPEPLIAEPGKPLRPPKEMLGIGTKWREVPLSKEEIDLKSRAIHCYATQEKVMGPFLRAFIRSTELYGSFNVPVIPNRSEPPALSGREDFASLVRDARTDTSFYRLFYRLERLPDLSAVGMLRQDDRLWLVLQTEQPLSTRVAYRVDMRFFFPDGKVKRLDYEITGRQVQVQTPAPNNLDLPPAQVEGDAHRLLIAIPAGQLQGARAVLMDGETYLGKIMFDKTDYRLFDF</sequence>